<keyword evidence="4" id="KW-0378">Hydrolase</keyword>
<keyword evidence="5" id="KW-0720">Serine protease</keyword>
<proteinExistence type="inferred from homology"/>
<dbReference type="InterPro" id="IPR023562">
    <property type="entry name" value="ClpP/TepA"/>
</dbReference>
<comment type="similarity">
    <text evidence="1 6">Belongs to the peptidase S14 family.</text>
</comment>
<feature type="region of interest" description="Disordered" evidence="7">
    <location>
        <begin position="391"/>
        <end position="422"/>
    </location>
</feature>
<feature type="compositionally biased region" description="Low complexity" evidence="7">
    <location>
        <begin position="1"/>
        <end position="15"/>
    </location>
</feature>
<feature type="compositionally biased region" description="Acidic residues" evidence="7">
    <location>
        <begin position="285"/>
        <end position="307"/>
    </location>
</feature>
<dbReference type="Gene3D" id="3.90.226.10">
    <property type="entry name" value="2-enoyl-CoA Hydratase, Chain A, domain 1"/>
    <property type="match status" value="1"/>
</dbReference>
<dbReference type="InterPro" id="IPR001907">
    <property type="entry name" value="ClpP"/>
</dbReference>
<dbReference type="PANTHER" id="PTHR10381">
    <property type="entry name" value="ATP-DEPENDENT CLP PROTEASE PROTEOLYTIC SUBUNIT"/>
    <property type="match status" value="1"/>
</dbReference>
<dbReference type="CDD" id="cd07016">
    <property type="entry name" value="S14_ClpP_1"/>
    <property type="match status" value="1"/>
</dbReference>
<keyword evidence="2" id="KW-0963">Cytoplasm</keyword>
<protein>
    <recommendedName>
        <fullName evidence="6">ATP-dependent Clp protease proteolytic subunit</fullName>
    </recommendedName>
</protein>
<evidence type="ECO:0000256" key="3">
    <source>
        <dbReference type="ARBA" id="ARBA00022670"/>
    </source>
</evidence>
<sequence length="422" mass="45717">MSSHHSSPMTSTATTADRKEARPMRRLNRVGDRLELRIYEEIGPSGVTAKAIAEELGDATGDLVVRINSPGGDVFDGLAIMNSLRDHEGEVTAIVEGLAASAASFIAVGGAHRVVMRPGTEMMIHEAWGMSMGNAEDMEAMRLQLDRTSASLAEIYAKKSEGDADRWRELMRKETWFTADEAVAFGLVDAVEDARDPTVSPAPAAFALLRRFNYASREAAPAPYAQTREVKEGTPMTFTNEVARRLGLTGTEDETTVLAALEETLNEQADTDTTMDSPEAPPADTEPDTEATEESEDAEEGSEDDEPAATVVRLDRAVYEDLLERAARGDAADEATAHDRAVALITNEGIKAGRLLGWQRDQWVKAATENYEATKTELMALAPGRISLKEKGYSGTSQQKDEQRSSLAAKARKAGFAPRPVL</sequence>
<dbReference type="STRING" id="1121365.GCA_000375365_02201"/>
<accession>A0A2N0X8V5</accession>
<evidence type="ECO:0000256" key="7">
    <source>
        <dbReference type="SAM" id="MobiDB-lite"/>
    </source>
</evidence>
<evidence type="ECO:0000256" key="5">
    <source>
        <dbReference type="ARBA" id="ARBA00022825"/>
    </source>
</evidence>
<dbReference type="AlphaFoldDB" id="A0A2N0X8V5"/>
<dbReference type="InterPro" id="IPR029045">
    <property type="entry name" value="ClpP/crotonase-like_dom_sf"/>
</dbReference>
<evidence type="ECO:0000256" key="2">
    <source>
        <dbReference type="ARBA" id="ARBA00022490"/>
    </source>
</evidence>
<dbReference type="GO" id="GO:0051117">
    <property type="term" value="F:ATPase binding"/>
    <property type="evidence" value="ECO:0007669"/>
    <property type="project" value="TreeGrafter"/>
</dbReference>
<dbReference type="Pfam" id="PF00574">
    <property type="entry name" value="CLP_protease"/>
    <property type="match status" value="1"/>
</dbReference>
<comment type="caution">
    <text evidence="8">The sequence shown here is derived from an EMBL/GenBank/DDBJ whole genome shotgun (WGS) entry which is preliminary data.</text>
</comment>
<dbReference type="Proteomes" id="UP000233249">
    <property type="component" value="Unassembled WGS sequence"/>
</dbReference>
<dbReference type="GO" id="GO:0009368">
    <property type="term" value="C:endopeptidase Clp complex"/>
    <property type="evidence" value="ECO:0007669"/>
    <property type="project" value="TreeGrafter"/>
</dbReference>
<dbReference type="PRINTS" id="PR00127">
    <property type="entry name" value="CLPPROTEASEP"/>
</dbReference>
<dbReference type="NCBIfam" id="NF045542">
    <property type="entry name" value="Clp_rel_HeadMat"/>
    <property type="match status" value="1"/>
</dbReference>
<organism evidence="8 9">
    <name type="scientific">Corynebacterium mastitidis</name>
    <dbReference type="NCBI Taxonomy" id="161890"/>
    <lineage>
        <taxon>Bacteria</taxon>
        <taxon>Bacillati</taxon>
        <taxon>Actinomycetota</taxon>
        <taxon>Actinomycetes</taxon>
        <taxon>Mycobacteriales</taxon>
        <taxon>Corynebacteriaceae</taxon>
        <taxon>Corynebacterium</taxon>
    </lineage>
</organism>
<feature type="compositionally biased region" description="Polar residues" evidence="7">
    <location>
        <begin position="266"/>
        <end position="275"/>
    </location>
</feature>
<dbReference type="GO" id="GO:0004176">
    <property type="term" value="F:ATP-dependent peptidase activity"/>
    <property type="evidence" value="ECO:0007669"/>
    <property type="project" value="InterPro"/>
</dbReference>
<dbReference type="PANTHER" id="PTHR10381:SF70">
    <property type="entry name" value="ATP-DEPENDENT CLP PROTEASE PROTEOLYTIC SUBUNIT"/>
    <property type="match status" value="1"/>
</dbReference>
<dbReference type="SUPFAM" id="SSF52096">
    <property type="entry name" value="ClpP/crotonase"/>
    <property type="match status" value="1"/>
</dbReference>
<evidence type="ECO:0000256" key="6">
    <source>
        <dbReference type="RuleBase" id="RU003567"/>
    </source>
</evidence>
<evidence type="ECO:0000313" key="8">
    <source>
        <dbReference type="EMBL" id="PKF69142.1"/>
    </source>
</evidence>
<name>A0A2N0X8V5_9CORY</name>
<gene>
    <name evidence="8" type="ORF">CXB45_03080</name>
</gene>
<evidence type="ECO:0000313" key="9">
    <source>
        <dbReference type="Proteomes" id="UP000233249"/>
    </source>
</evidence>
<keyword evidence="3" id="KW-0645">Protease</keyword>
<feature type="compositionally biased region" description="Basic and acidic residues" evidence="7">
    <location>
        <begin position="16"/>
        <end position="26"/>
    </location>
</feature>
<dbReference type="GO" id="GO:0004252">
    <property type="term" value="F:serine-type endopeptidase activity"/>
    <property type="evidence" value="ECO:0007669"/>
    <property type="project" value="InterPro"/>
</dbReference>
<dbReference type="EMBL" id="PJAF01000006">
    <property type="protein sequence ID" value="PKF69142.1"/>
    <property type="molecule type" value="Genomic_DNA"/>
</dbReference>
<evidence type="ECO:0000256" key="4">
    <source>
        <dbReference type="ARBA" id="ARBA00022801"/>
    </source>
</evidence>
<reference evidence="8 9" key="1">
    <citation type="submission" date="2017-12" db="EMBL/GenBank/DDBJ databases">
        <title>Corynebacterium mastitidis 16-1433 Genome.</title>
        <authorList>
            <person name="Gulvik C.A."/>
        </authorList>
    </citation>
    <scope>NUCLEOTIDE SEQUENCE [LARGE SCALE GENOMIC DNA]</scope>
    <source>
        <strain evidence="8 9">16-1433</strain>
    </source>
</reference>
<feature type="region of interest" description="Disordered" evidence="7">
    <location>
        <begin position="266"/>
        <end position="311"/>
    </location>
</feature>
<evidence type="ECO:0000256" key="1">
    <source>
        <dbReference type="ARBA" id="ARBA00007039"/>
    </source>
</evidence>
<feature type="region of interest" description="Disordered" evidence="7">
    <location>
        <begin position="1"/>
        <end position="26"/>
    </location>
</feature>
<dbReference type="GO" id="GO:0006515">
    <property type="term" value="P:protein quality control for misfolded or incompletely synthesized proteins"/>
    <property type="evidence" value="ECO:0007669"/>
    <property type="project" value="TreeGrafter"/>
</dbReference>